<gene>
    <name evidence="1" type="ORF">BaRGS_00022306</name>
</gene>
<keyword evidence="2" id="KW-1185">Reference proteome</keyword>
<reference evidence="1 2" key="1">
    <citation type="journal article" date="2023" name="Sci. Data">
        <title>Genome assembly of the Korean intertidal mud-creeper Batillaria attramentaria.</title>
        <authorList>
            <person name="Patra A.K."/>
            <person name="Ho P.T."/>
            <person name="Jun S."/>
            <person name="Lee S.J."/>
            <person name="Kim Y."/>
            <person name="Won Y.J."/>
        </authorList>
    </citation>
    <scope>NUCLEOTIDE SEQUENCE [LARGE SCALE GENOMIC DNA]</scope>
    <source>
        <strain evidence="1">Wonlab-2016</strain>
    </source>
</reference>
<evidence type="ECO:0000313" key="2">
    <source>
        <dbReference type="Proteomes" id="UP001519460"/>
    </source>
</evidence>
<dbReference type="AlphaFoldDB" id="A0ABD0KHM0"/>
<sequence>MYPPSAGRVVKLARPLLHIYTPTDSSVISHTHASMLHSISTSALFLRVPGSVLRPYKSENGAKISLDTGNAMPLTKVTRQRFDRC</sequence>
<name>A0ABD0KHM0_9CAEN</name>
<accession>A0ABD0KHM0</accession>
<protein>
    <submittedName>
        <fullName evidence="1">Uncharacterized protein</fullName>
    </submittedName>
</protein>
<dbReference type="EMBL" id="JACVVK020000178">
    <property type="protein sequence ID" value="KAK7486505.1"/>
    <property type="molecule type" value="Genomic_DNA"/>
</dbReference>
<evidence type="ECO:0000313" key="1">
    <source>
        <dbReference type="EMBL" id="KAK7486505.1"/>
    </source>
</evidence>
<proteinExistence type="predicted"/>
<organism evidence="1 2">
    <name type="scientific">Batillaria attramentaria</name>
    <dbReference type="NCBI Taxonomy" id="370345"/>
    <lineage>
        <taxon>Eukaryota</taxon>
        <taxon>Metazoa</taxon>
        <taxon>Spiralia</taxon>
        <taxon>Lophotrochozoa</taxon>
        <taxon>Mollusca</taxon>
        <taxon>Gastropoda</taxon>
        <taxon>Caenogastropoda</taxon>
        <taxon>Sorbeoconcha</taxon>
        <taxon>Cerithioidea</taxon>
        <taxon>Batillariidae</taxon>
        <taxon>Batillaria</taxon>
    </lineage>
</organism>
<comment type="caution">
    <text evidence="1">The sequence shown here is derived from an EMBL/GenBank/DDBJ whole genome shotgun (WGS) entry which is preliminary data.</text>
</comment>
<dbReference type="Proteomes" id="UP001519460">
    <property type="component" value="Unassembled WGS sequence"/>
</dbReference>